<gene>
    <name evidence="2" type="ORF">CPELLU_LOCUS3142</name>
</gene>
<dbReference type="InterPro" id="IPR056124">
    <property type="entry name" value="DUF7707"/>
</dbReference>
<name>A0A9N9A3T0_9GLOM</name>
<proteinExistence type="predicted"/>
<dbReference type="Pfam" id="PF24808">
    <property type="entry name" value="DUF7707"/>
    <property type="match status" value="1"/>
</dbReference>
<sequence length="204" mass="21931">MKCTDGLPILAVRFFVKGIKPTITRYCVLALSEIQNDKIILVFVTSGVSLSTRQGWCTQNLAVCPNYCKDNGTSGATVNTCDPDACTYQCVCSDGRSPDPKRNCSATLKKTYTYVLPSSTPGPVPTPASTSGYHSSPSSLLTPNLANKSTPAIAIGFLIVFLTSITNLKEMVTLLDKMDKTAQYDGPKTPNSNFKVQTGIFKTP</sequence>
<accession>A0A9N9A3T0</accession>
<dbReference type="OrthoDB" id="2397894at2759"/>
<reference evidence="2" key="1">
    <citation type="submission" date="2021-06" db="EMBL/GenBank/DDBJ databases">
        <authorList>
            <person name="Kallberg Y."/>
            <person name="Tangrot J."/>
            <person name="Rosling A."/>
        </authorList>
    </citation>
    <scope>NUCLEOTIDE SEQUENCE</scope>
    <source>
        <strain evidence="2">FL966</strain>
    </source>
</reference>
<dbReference type="EMBL" id="CAJVQA010001477">
    <property type="protein sequence ID" value="CAG8515824.1"/>
    <property type="molecule type" value="Genomic_DNA"/>
</dbReference>
<keyword evidence="3" id="KW-1185">Reference proteome</keyword>
<comment type="caution">
    <text evidence="2">The sequence shown here is derived from an EMBL/GenBank/DDBJ whole genome shotgun (WGS) entry which is preliminary data.</text>
</comment>
<dbReference type="AlphaFoldDB" id="A0A9N9A3T0"/>
<evidence type="ECO:0000313" key="2">
    <source>
        <dbReference type="EMBL" id="CAG8515824.1"/>
    </source>
</evidence>
<feature type="domain" description="DUF7707" evidence="1">
    <location>
        <begin position="46"/>
        <end position="101"/>
    </location>
</feature>
<dbReference type="Proteomes" id="UP000789759">
    <property type="component" value="Unassembled WGS sequence"/>
</dbReference>
<evidence type="ECO:0000313" key="3">
    <source>
        <dbReference type="Proteomes" id="UP000789759"/>
    </source>
</evidence>
<protein>
    <submittedName>
        <fullName evidence="2">9262_t:CDS:1</fullName>
    </submittedName>
</protein>
<evidence type="ECO:0000259" key="1">
    <source>
        <dbReference type="Pfam" id="PF24808"/>
    </source>
</evidence>
<organism evidence="2 3">
    <name type="scientific">Cetraspora pellucida</name>
    <dbReference type="NCBI Taxonomy" id="1433469"/>
    <lineage>
        <taxon>Eukaryota</taxon>
        <taxon>Fungi</taxon>
        <taxon>Fungi incertae sedis</taxon>
        <taxon>Mucoromycota</taxon>
        <taxon>Glomeromycotina</taxon>
        <taxon>Glomeromycetes</taxon>
        <taxon>Diversisporales</taxon>
        <taxon>Gigasporaceae</taxon>
        <taxon>Cetraspora</taxon>
    </lineage>
</organism>